<proteinExistence type="predicted"/>
<evidence type="ECO:0000313" key="1">
    <source>
        <dbReference type="EMBL" id="MBX51857.1"/>
    </source>
</evidence>
<dbReference type="AlphaFoldDB" id="A0A2P2PAW5"/>
<dbReference type="EMBL" id="GGEC01071373">
    <property type="protein sequence ID" value="MBX51857.1"/>
    <property type="molecule type" value="Transcribed_RNA"/>
</dbReference>
<sequence length="47" mass="5223">MSPNSSPIRSSSINALESSLTAGAGIKRRLVFKDCDQNYPEKKIRQQ</sequence>
<reference evidence="1" key="1">
    <citation type="submission" date="2018-02" db="EMBL/GenBank/DDBJ databases">
        <title>Rhizophora mucronata_Transcriptome.</title>
        <authorList>
            <person name="Meera S.P."/>
            <person name="Sreeshan A."/>
            <person name="Augustine A."/>
        </authorList>
    </citation>
    <scope>NUCLEOTIDE SEQUENCE</scope>
    <source>
        <tissue evidence="1">Leaf</tissue>
    </source>
</reference>
<name>A0A2P2PAW5_RHIMU</name>
<organism evidence="1">
    <name type="scientific">Rhizophora mucronata</name>
    <name type="common">Asiatic mangrove</name>
    <dbReference type="NCBI Taxonomy" id="61149"/>
    <lineage>
        <taxon>Eukaryota</taxon>
        <taxon>Viridiplantae</taxon>
        <taxon>Streptophyta</taxon>
        <taxon>Embryophyta</taxon>
        <taxon>Tracheophyta</taxon>
        <taxon>Spermatophyta</taxon>
        <taxon>Magnoliopsida</taxon>
        <taxon>eudicotyledons</taxon>
        <taxon>Gunneridae</taxon>
        <taxon>Pentapetalae</taxon>
        <taxon>rosids</taxon>
        <taxon>fabids</taxon>
        <taxon>Malpighiales</taxon>
        <taxon>Rhizophoraceae</taxon>
        <taxon>Rhizophora</taxon>
    </lineage>
</organism>
<protein>
    <submittedName>
        <fullName evidence="1">Uncharacterized protein</fullName>
    </submittedName>
</protein>
<accession>A0A2P2PAW5</accession>